<dbReference type="Gene3D" id="3.30.420.10">
    <property type="entry name" value="Ribonuclease H-like superfamily/Ribonuclease H"/>
    <property type="match status" value="1"/>
</dbReference>
<protein>
    <submittedName>
        <fullName evidence="1">Uncharacterized protein</fullName>
    </submittedName>
</protein>
<dbReference type="RefSeq" id="WP_189436979.1">
    <property type="nucleotide sequence ID" value="NZ_BMXE01000004.1"/>
</dbReference>
<dbReference type="Proteomes" id="UP000637980">
    <property type="component" value="Unassembled WGS sequence"/>
</dbReference>
<dbReference type="InterPro" id="IPR012337">
    <property type="entry name" value="RNaseH-like_sf"/>
</dbReference>
<comment type="caution">
    <text evidence="1">The sequence shown here is derived from an EMBL/GenBank/DDBJ whole genome shotgun (WGS) entry which is preliminary data.</text>
</comment>
<name>A0ABQ3ECR4_9HYPH</name>
<dbReference type="EMBL" id="BMXE01000004">
    <property type="protein sequence ID" value="GHB33799.1"/>
    <property type="molecule type" value="Genomic_DNA"/>
</dbReference>
<accession>A0ABQ3ECR4</accession>
<evidence type="ECO:0000313" key="2">
    <source>
        <dbReference type="Proteomes" id="UP000637980"/>
    </source>
</evidence>
<dbReference type="InterPro" id="IPR036397">
    <property type="entry name" value="RNaseH_sf"/>
</dbReference>
<dbReference type="SUPFAM" id="SSF53098">
    <property type="entry name" value="Ribonuclease H-like"/>
    <property type="match status" value="1"/>
</dbReference>
<keyword evidence="2" id="KW-1185">Reference proteome</keyword>
<reference evidence="2" key="1">
    <citation type="journal article" date="2019" name="Int. J. Syst. Evol. Microbiol.">
        <title>The Global Catalogue of Microorganisms (GCM) 10K type strain sequencing project: providing services to taxonomists for standard genome sequencing and annotation.</title>
        <authorList>
            <consortium name="The Broad Institute Genomics Platform"/>
            <consortium name="The Broad Institute Genome Sequencing Center for Infectious Disease"/>
            <person name="Wu L."/>
            <person name="Ma J."/>
        </authorList>
    </citation>
    <scope>NUCLEOTIDE SEQUENCE [LARGE SCALE GENOMIC DNA]</scope>
    <source>
        <strain evidence="2">KCTC 12861</strain>
    </source>
</reference>
<proteinExistence type="predicted"/>
<gene>
    <name evidence="1" type="ORF">GCM10007094_23340</name>
</gene>
<sequence length="210" mass="23578">MLLFLDLVTSGLLRDELPLGHSSQPWAIKIAAELADAEGNRVTAIDVLIKAERRPIKPQAKELHGIEERRCEQLGVRQNPVLALLSDMAGKALRVVTYGDFDRRIITSQLTSLEEQTRAKKGAFVGRWERPGLEFLNIQDPVCTRECGLLRNPEDSEDDQLRWPSMNEACKQLLAEPIEIDKADAWSGLGATKALFFELLNRGHFENAAY</sequence>
<organism evidence="1 2">
    <name type="scientific">Pseudovibrio japonicus</name>
    <dbReference type="NCBI Taxonomy" id="366534"/>
    <lineage>
        <taxon>Bacteria</taxon>
        <taxon>Pseudomonadati</taxon>
        <taxon>Pseudomonadota</taxon>
        <taxon>Alphaproteobacteria</taxon>
        <taxon>Hyphomicrobiales</taxon>
        <taxon>Stappiaceae</taxon>
        <taxon>Pseudovibrio</taxon>
    </lineage>
</organism>
<evidence type="ECO:0000313" key="1">
    <source>
        <dbReference type="EMBL" id="GHB33799.1"/>
    </source>
</evidence>